<protein>
    <submittedName>
        <fullName evidence="7">Alcohol dehydrogenase, iron-dependent</fullName>
        <ecNumber evidence="7">1.1.1.1</ecNumber>
    </submittedName>
</protein>
<dbReference type="EMBL" id="JGWH01000128">
    <property type="protein sequence ID" value="KCV32681.1"/>
    <property type="molecule type" value="Genomic_DNA"/>
</dbReference>
<feature type="domain" description="Fe-containing alcohol dehydrogenase-like C-terminal" evidence="6">
    <location>
        <begin position="266"/>
        <end position="462"/>
    </location>
</feature>
<feature type="domain" description="Alcohol dehydrogenase iron-type/glycerol dehydrogenase GldA" evidence="5">
    <location>
        <begin position="89"/>
        <end position="254"/>
    </location>
</feature>
<evidence type="ECO:0000313" key="8">
    <source>
        <dbReference type="Proteomes" id="UP000025756"/>
    </source>
</evidence>
<keyword evidence="8" id="KW-1185">Reference proteome</keyword>
<dbReference type="Gene3D" id="1.20.1090.10">
    <property type="entry name" value="Dehydroquinate synthase-like - alpha domain"/>
    <property type="match status" value="1"/>
</dbReference>
<comment type="similarity">
    <text evidence="2">Belongs to the iron-containing alcohol dehydrogenase family.</text>
</comment>
<accession>A0ABR4RA14</accession>
<dbReference type="PANTHER" id="PTHR11496:SF102">
    <property type="entry name" value="ALCOHOL DEHYDROGENASE 4"/>
    <property type="match status" value="1"/>
</dbReference>
<dbReference type="InterPro" id="IPR056798">
    <property type="entry name" value="ADH_Fe_C"/>
</dbReference>
<proteinExistence type="inferred from homology"/>
<dbReference type="CDD" id="cd08193">
    <property type="entry name" value="HVD"/>
    <property type="match status" value="1"/>
</dbReference>
<evidence type="ECO:0000256" key="4">
    <source>
        <dbReference type="ARBA" id="ARBA00023027"/>
    </source>
</evidence>
<evidence type="ECO:0000256" key="3">
    <source>
        <dbReference type="ARBA" id="ARBA00023002"/>
    </source>
</evidence>
<dbReference type="EC" id="1.1.1.1" evidence="7"/>
<dbReference type="Gene3D" id="3.40.50.1970">
    <property type="match status" value="1"/>
</dbReference>
<name>A0ABR4RA14_BORBO</name>
<comment type="caution">
    <text evidence="7">The sequence shown here is derived from an EMBL/GenBank/DDBJ whole genome shotgun (WGS) entry which is preliminary data.</text>
</comment>
<evidence type="ECO:0000313" key="7">
    <source>
        <dbReference type="EMBL" id="KCV32681.1"/>
    </source>
</evidence>
<dbReference type="GO" id="GO:0004022">
    <property type="term" value="F:alcohol dehydrogenase (NAD+) activity"/>
    <property type="evidence" value="ECO:0007669"/>
    <property type="project" value="UniProtKB-EC"/>
</dbReference>
<dbReference type="InterPro" id="IPR001670">
    <property type="entry name" value="ADH_Fe/GldA"/>
</dbReference>
<dbReference type="PROSITE" id="PS00913">
    <property type="entry name" value="ADH_IRON_1"/>
    <property type="match status" value="1"/>
</dbReference>
<evidence type="ECO:0000256" key="1">
    <source>
        <dbReference type="ARBA" id="ARBA00001962"/>
    </source>
</evidence>
<evidence type="ECO:0000259" key="5">
    <source>
        <dbReference type="Pfam" id="PF00465"/>
    </source>
</evidence>
<reference evidence="7 8" key="1">
    <citation type="submission" date="2014-03" db="EMBL/GenBank/DDBJ databases">
        <title>Genome sequence of Bordetella bronchiseptica.</title>
        <authorList>
            <person name="Harvill E."/>
            <person name="Goodfield L.L."/>
            <person name="Ivanov Y.V."/>
            <person name="Meyer J.A."/>
            <person name="Muse S.J."/>
            <person name="Jacobs N."/>
            <person name="Bendor L."/>
            <person name="Smallridge W.E."/>
            <person name="Brinkac L.M."/>
            <person name="Sanka R."/>
            <person name="Kim M."/>
            <person name="Losada L."/>
        </authorList>
    </citation>
    <scope>NUCLEOTIDE SEQUENCE [LARGE SCALE GENOMIC DNA]</scope>
    <source>
        <strain evidence="7 8">00-P-2796</strain>
    </source>
</reference>
<comment type="cofactor">
    <cofactor evidence="1">
        <name>Fe cation</name>
        <dbReference type="ChEBI" id="CHEBI:24875"/>
    </cofactor>
</comment>
<keyword evidence="3 7" id="KW-0560">Oxidoreductase</keyword>
<dbReference type="Pfam" id="PF25137">
    <property type="entry name" value="ADH_Fe_C"/>
    <property type="match status" value="1"/>
</dbReference>
<evidence type="ECO:0000256" key="2">
    <source>
        <dbReference type="ARBA" id="ARBA00007358"/>
    </source>
</evidence>
<dbReference type="Proteomes" id="UP000025756">
    <property type="component" value="Unassembled WGS sequence"/>
</dbReference>
<sequence>MEAAFFLLAFFMRCAWLLRAAIFPPSISACRDAVSRQLGNRRASLPARSRSLLSWFSESRRAGGCRASARGLQPVLSEVAMFEFCTHARTLVGAGASDALGETLAARWGASRVLLVTDGALVSLGLAGRLRDALASAGHTVAMFDEVVADPPESVVERAIIAARDARAQVIVGFGGGSSMDVAKLAAAFAGTTQDLRQAYGIGLVAGPRLPLVQVPTTAGTGSEATPIAVVTTGDGAKAGVISPVLYADLAVLDATLTLGLPPAITAATGIDAMVHATEAYTSRVLKNPISDALAREALRLLFRALPLACRDGGDLAARQDMLLGAMLAGQAFANAPVGAVHALAYPLGSAFHVPHGLSNSLVLGPVLRFNSLRCETQYAELADVILPGYAGGVAEKAAAFVQAMAEVAGALELPTRLAQVGVTAADIPALAGLALQQQRLLGNNPRDVTLADATRLYEEAF</sequence>
<evidence type="ECO:0000259" key="6">
    <source>
        <dbReference type="Pfam" id="PF25137"/>
    </source>
</evidence>
<dbReference type="PANTHER" id="PTHR11496">
    <property type="entry name" value="ALCOHOL DEHYDROGENASE"/>
    <property type="match status" value="1"/>
</dbReference>
<gene>
    <name evidence="7" type="ORF">L490_3982</name>
</gene>
<dbReference type="Pfam" id="PF00465">
    <property type="entry name" value="Fe-ADH"/>
    <property type="match status" value="1"/>
</dbReference>
<dbReference type="InterPro" id="IPR018211">
    <property type="entry name" value="ADH_Fe_CS"/>
</dbReference>
<keyword evidence="4" id="KW-0520">NAD</keyword>
<organism evidence="7 8">
    <name type="scientific">Bordetella bronchiseptica 00-P-2796</name>
    <dbReference type="NCBI Taxonomy" id="1331199"/>
    <lineage>
        <taxon>Bacteria</taxon>
        <taxon>Pseudomonadati</taxon>
        <taxon>Pseudomonadota</taxon>
        <taxon>Betaproteobacteria</taxon>
        <taxon>Burkholderiales</taxon>
        <taxon>Alcaligenaceae</taxon>
        <taxon>Bordetella</taxon>
    </lineage>
</organism>
<dbReference type="SUPFAM" id="SSF56796">
    <property type="entry name" value="Dehydroquinate synthase-like"/>
    <property type="match status" value="1"/>
</dbReference>
<dbReference type="InterPro" id="IPR039697">
    <property type="entry name" value="Alcohol_dehydrogenase_Fe"/>
</dbReference>